<comment type="similarity">
    <text evidence="3 10">Belongs to the FliL family.</text>
</comment>
<name>A0AA96GB63_9BACT</name>
<comment type="subcellular location">
    <subcellularLocation>
        <location evidence="2">Cell membrane</location>
        <topology evidence="2">Single-pass membrane protein</topology>
    </subcellularLocation>
</comment>
<gene>
    <name evidence="11" type="ORF">PP769_12340</name>
</gene>
<proteinExistence type="inferred from homology"/>
<dbReference type="InterPro" id="IPR005503">
    <property type="entry name" value="FliL"/>
</dbReference>
<evidence type="ECO:0000256" key="1">
    <source>
        <dbReference type="ARBA" id="ARBA00002254"/>
    </source>
</evidence>
<keyword evidence="12" id="KW-1185">Reference proteome</keyword>
<dbReference type="Pfam" id="PF03748">
    <property type="entry name" value="FliL"/>
    <property type="match status" value="1"/>
</dbReference>
<keyword evidence="11" id="KW-0282">Flagellum</keyword>
<dbReference type="GO" id="GO:0071978">
    <property type="term" value="P:bacterial-type flagellum-dependent swarming motility"/>
    <property type="evidence" value="ECO:0007669"/>
    <property type="project" value="TreeGrafter"/>
</dbReference>
<dbReference type="Proteomes" id="UP001302719">
    <property type="component" value="Chromosome"/>
</dbReference>
<keyword evidence="5 10" id="KW-0145">Chemotaxis</keyword>
<feature type="transmembrane region" description="Helical" evidence="10">
    <location>
        <begin position="21"/>
        <end position="42"/>
    </location>
</feature>
<sequence>MAEEGDKGEAPVKAGAGKKMLLIIIAGVLLLGGGGGAAWYFMSGQEEKPAEHDEHAKVETGHEEPGPVMELEPFLLNLADREELRFLKVSIKLELDRPEEKTDFQHKIPAIRDALLVLLSSKESQLLRTVNGKRRVREEIMTRVNGVMSKGRVANVYFTDFIIQ</sequence>
<dbReference type="PANTHER" id="PTHR35091">
    <property type="entry name" value="FLAGELLAR PROTEIN FLIL"/>
    <property type="match status" value="1"/>
</dbReference>
<evidence type="ECO:0000313" key="11">
    <source>
        <dbReference type="EMBL" id="WNM56765.1"/>
    </source>
</evidence>
<dbReference type="PANTHER" id="PTHR35091:SF2">
    <property type="entry name" value="FLAGELLAR PROTEIN FLIL"/>
    <property type="match status" value="1"/>
</dbReference>
<keyword evidence="8 10" id="KW-1133">Transmembrane helix</keyword>
<organism evidence="11 12">
    <name type="scientific">Candidatus Nitrospira allomarina</name>
    <dbReference type="NCBI Taxonomy" id="3020900"/>
    <lineage>
        <taxon>Bacteria</taxon>
        <taxon>Pseudomonadati</taxon>
        <taxon>Nitrospirota</taxon>
        <taxon>Nitrospiria</taxon>
        <taxon>Nitrospirales</taxon>
        <taxon>Nitrospiraceae</taxon>
        <taxon>Nitrospira</taxon>
    </lineage>
</organism>
<keyword evidence="6 10" id="KW-0812">Transmembrane</keyword>
<evidence type="ECO:0000256" key="8">
    <source>
        <dbReference type="ARBA" id="ARBA00022989"/>
    </source>
</evidence>
<keyword evidence="9 10" id="KW-0472">Membrane</keyword>
<keyword evidence="11" id="KW-0969">Cilium</keyword>
<accession>A0AA96GB63</accession>
<evidence type="ECO:0000256" key="4">
    <source>
        <dbReference type="ARBA" id="ARBA00022475"/>
    </source>
</evidence>
<protein>
    <recommendedName>
        <fullName evidence="10">Flagellar protein FliL</fullName>
    </recommendedName>
</protein>
<dbReference type="EMBL" id="CP116967">
    <property type="protein sequence ID" value="WNM56765.1"/>
    <property type="molecule type" value="Genomic_DNA"/>
</dbReference>
<evidence type="ECO:0000256" key="6">
    <source>
        <dbReference type="ARBA" id="ARBA00022692"/>
    </source>
</evidence>
<evidence type="ECO:0000256" key="2">
    <source>
        <dbReference type="ARBA" id="ARBA00004162"/>
    </source>
</evidence>
<comment type="function">
    <text evidence="1 10">Controls the rotational direction of flagella during chemotaxis.</text>
</comment>
<evidence type="ECO:0000256" key="9">
    <source>
        <dbReference type="ARBA" id="ARBA00023136"/>
    </source>
</evidence>
<reference evidence="11 12" key="1">
    <citation type="submission" date="2023-01" db="EMBL/GenBank/DDBJ databases">
        <title>Cultivation and genomic characterization of new, ubiquitous marine nitrite-oxidizing bacteria from the Nitrospirales.</title>
        <authorList>
            <person name="Mueller A.J."/>
            <person name="Daebeler A."/>
            <person name="Herbold C.W."/>
            <person name="Kirkegaard R.H."/>
            <person name="Daims H."/>
        </authorList>
    </citation>
    <scope>NUCLEOTIDE SEQUENCE [LARGE SCALE GENOMIC DNA]</scope>
    <source>
        <strain evidence="11 12">VA</strain>
    </source>
</reference>
<evidence type="ECO:0000313" key="12">
    <source>
        <dbReference type="Proteomes" id="UP001302719"/>
    </source>
</evidence>
<evidence type="ECO:0000256" key="5">
    <source>
        <dbReference type="ARBA" id="ARBA00022500"/>
    </source>
</evidence>
<dbReference type="GO" id="GO:0005886">
    <property type="term" value="C:plasma membrane"/>
    <property type="evidence" value="ECO:0007669"/>
    <property type="project" value="UniProtKB-SubCell"/>
</dbReference>
<dbReference type="AlphaFoldDB" id="A0AA96GB63"/>
<dbReference type="GO" id="GO:0006935">
    <property type="term" value="P:chemotaxis"/>
    <property type="evidence" value="ECO:0007669"/>
    <property type="project" value="UniProtKB-KW"/>
</dbReference>
<keyword evidence="4 10" id="KW-1003">Cell membrane</keyword>
<keyword evidence="11" id="KW-0966">Cell projection</keyword>
<keyword evidence="7 10" id="KW-0283">Flagellar rotation</keyword>
<evidence type="ECO:0000256" key="3">
    <source>
        <dbReference type="ARBA" id="ARBA00008281"/>
    </source>
</evidence>
<evidence type="ECO:0000256" key="7">
    <source>
        <dbReference type="ARBA" id="ARBA00022779"/>
    </source>
</evidence>
<dbReference type="KEGG" id="nall:PP769_12340"/>
<dbReference type="RefSeq" id="WP_312640514.1">
    <property type="nucleotide sequence ID" value="NZ_CP116967.1"/>
</dbReference>
<evidence type="ECO:0000256" key="10">
    <source>
        <dbReference type="RuleBase" id="RU364125"/>
    </source>
</evidence>
<dbReference type="GO" id="GO:0009425">
    <property type="term" value="C:bacterial-type flagellum basal body"/>
    <property type="evidence" value="ECO:0007669"/>
    <property type="project" value="InterPro"/>
</dbReference>